<dbReference type="AlphaFoldDB" id="A0A4C1ZID3"/>
<evidence type="ECO:0000313" key="2">
    <source>
        <dbReference type="EMBL" id="GBP86377.1"/>
    </source>
</evidence>
<sequence length="113" mass="12569">MEERAVLWPTWQHVNGPARAMGYLTLINGRNDGGEPLVSLDAARTPTARPSAYFLFNITYINLECPRRGRSGGKGVGQINPARKFYPSQIETRPGQTALHGSRMRRYPVAGRT</sequence>
<gene>
    <name evidence="2" type="ORF">EVAR_59942_1</name>
</gene>
<dbReference type="EMBL" id="BGZK01001791">
    <property type="protein sequence ID" value="GBP86377.1"/>
    <property type="molecule type" value="Genomic_DNA"/>
</dbReference>
<evidence type="ECO:0000256" key="1">
    <source>
        <dbReference type="SAM" id="MobiDB-lite"/>
    </source>
</evidence>
<comment type="caution">
    <text evidence="2">The sequence shown here is derived from an EMBL/GenBank/DDBJ whole genome shotgun (WGS) entry which is preliminary data.</text>
</comment>
<keyword evidence="3" id="KW-1185">Reference proteome</keyword>
<proteinExistence type="predicted"/>
<reference evidence="2 3" key="1">
    <citation type="journal article" date="2019" name="Commun. Biol.">
        <title>The bagworm genome reveals a unique fibroin gene that provides high tensile strength.</title>
        <authorList>
            <person name="Kono N."/>
            <person name="Nakamura H."/>
            <person name="Ohtoshi R."/>
            <person name="Tomita M."/>
            <person name="Numata K."/>
            <person name="Arakawa K."/>
        </authorList>
    </citation>
    <scope>NUCLEOTIDE SEQUENCE [LARGE SCALE GENOMIC DNA]</scope>
</reference>
<feature type="region of interest" description="Disordered" evidence="1">
    <location>
        <begin position="70"/>
        <end position="113"/>
    </location>
</feature>
<protein>
    <submittedName>
        <fullName evidence="2">Uncharacterized protein</fullName>
    </submittedName>
</protein>
<dbReference type="Proteomes" id="UP000299102">
    <property type="component" value="Unassembled WGS sequence"/>
</dbReference>
<accession>A0A4C1ZID3</accession>
<organism evidence="2 3">
    <name type="scientific">Eumeta variegata</name>
    <name type="common">Bagworm moth</name>
    <name type="synonym">Eumeta japonica</name>
    <dbReference type="NCBI Taxonomy" id="151549"/>
    <lineage>
        <taxon>Eukaryota</taxon>
        <taxon>Metazoa</taxon>
        <taxon>Ecdysozoa</taxon>
        <taxon>Arthropoda</taxon>
        <taxon>Hexapoda</taxon>
        <taxon>Insecta</taxon>
        <taxon>Pterygota</taxon>
        <taxon>Neoptera</taxon>
        <taxon>Endopterygota</taxon>
        <taxon>Lepidoptera</taxon>
        <taxon>Glossata</taxon>
        <taxon>Ditrysia</taxon>
        <taxon>Tineoidea</taxon>
        <taxon>Psychidae</taxon>
        <taxon>Oiketicinae</taxon>
        <taxon>Eumeta</taxon>
    </lineage>
</organism>
<evidence type="ECO:0000313" key="3">
    <source>
        <dbReference type="Proteomes" id="UP000299102"/>
    </source>
</evidence>
<name>A0A4C1ZID3_EUMVA</name>